<keyword evidence="1" id="KW-0812">Transmembrane</keyword>
<gene>
    <name evidence="2" type="ORF">SAMN04488522_1021183</name>
</gene>
<evidence type="ECO:0000313" key="3">
    <source>
        <dbReference type="Proteomes" id="UP000184287"/>
    </source>
</evidence>
<dbReference type="EMBL" id="FQUQ01000002">
    <property type="protein sequence ID" value="SHF41520.1"/>
    <property type="molecule type" value="Genomic_DNA"/>
</dbReference>
<dbReference type="AlphaFoldDB" id="A0A1M5BGM4"/>
<feature type="transmembrane region" description="Helical" evidence="1">
    <location>
        <begin position="166"/>
        <end position="187"/>
    </location>
</feature>
<feature type="transmembrane region" description="Helical" evidence="1">
    <location>
        <begin position="6"/>
        <end position="24"/>
    </location>
</feature>
<dbReference type="Proteomes" id="UP000184287">
    <property type="component" value="Unassembled WGS sequence"/>
</dbReference>
<organism evidence="2 3">
    <name type="scientific">Pedobacter caeni</name>
    <dbReference type="NCBI Taxonomy" id="288992"/>
    <lineage>
        <taxon>Bacteria</taxon>
        <taxon>Pseudomonadati</taxon>
        <taxon>Bacteroidota</taxon>
        <taxon>Sphingobacteriia</taxon>
        <taxon>Sphingobacteriales</taxon>
        <taxon>Sphingobacteriaceae</taxon>
        <taxon>Pedobacter</taxon>
    </lineage>
</organism>
<sequence length="222" mass="25518">MQVIGNWIFLVPVVIIALIIGVGIKKLWDKPLIMELVKKQYRRDTALQKAIKVDYKVIVSLIILAMIQFYLCFSTTNKDDGIQFSYFGILFFLSTLRLVPDAANNENMGRLGAIFLTVAFSVFILGLYIFNPTTEILYIIVASYINLAYHLLFANKKQIERNTTRGGCMMLIFILLIVIATIISISSNLFVNFSKDYNMYYFFNGIYFLTASWIEYTAQKQI</sequence>
<feature type="transmembrane region" description="Helical" evidence="1">
    <location>
        <begin position="111"/>
        <end position="130"/>
    </location>
</feature>
<keyword evidence="3" id="KW-1185">Reference proteome</keyword>
<feature type="transmembrane region" description="Helical" evidence="1">
    <location>
        <begin position="57"/>
        <end position="76"/>
    </location>
</feature>
<reference evidence="3" key="1">
    <citation type="submission" date="2016-11" db="EMBL/GenBank/DDBJ databases">
        <authorList>
            <person name="Varghese N."/>
            <person name="Submissions S."/>
        </authorList>
    </citation>
    <scope>NUCLEOTIDE SEQUENCE [LARGE SCALE GENOMIC DNA]</scope>
    <source>
        <strain evidence="3">DSM 16990</strain>
    </source>
</reference>
<feature type="transmembrane region" description="Helical" evidence="1">
    <location>
        <begin position="136"/>
        <end position="154"/>
    </location>
</feature>
<feature type="transmembrane region" description="Helical" evidence="1">
    <location>
        <begin position="82"/>
        <end position="99"/>
    </location>
</feature>
<accession>A0A1M5BGM4</accession>
<evidence type="ECO:0000256" key="1">
    <source>
        <dbReference type="SAM" id="Phobius"/>
    </source>
</evidence>
<proteinExistence type="predicted"/>
<protein>
    <submittedName>
        <fullName evidence="2">Uncharacterized protein</fullName>
    </submittedName>
</protein>
<keyword evidence="1" id="KW-0472">Membrane</keyword>
<evidence type="ECO:0000313" key="2">
    <source>
        <dbReference type="EMBL" id="SHF41520.1"/>
    </source>
</evidence>
<name>A0A1M5BGM4_9SPHI</name>
<keyword evidence="1" id="KW-1133">Transmembrane helix</keyword>